<dbReference type="Pfam" id="PF07947">
    <property type="entry name" value="YhhN"/>
    <property type="match status" value="1"/>
</dbReference>
<keyword evidence="4 6" id="KW-1133">Transmembrane helix</keyword>
<keyword evidence="8" id="KW-1185">Reference proteome</keyword>
<dbReference type="InterPro" id="IPR012506">
    <property type="entry name" value="TMEM86B-like"/>
</dbReference>
<sequence length="233" mass="25918">MTSSGTKSNYFLLLFLFLVVLDLVLTTYGLSLYRQFSKPLILLSLLIYFGVSGKKLQKKIYLPAMLALGFSLLGDIFLLYDGISGTYFILGLLSFLTAHIFYSITFLRQRALKNPPAFNLFIAALLAYSIFLFSILKPQLGALMLPVIIYILVILFMAITSVKRYGRVNKNSFLLVFAGALFFLASDSILALNKFLTEIPLSHIWVMGTYAAAQFLIVKGLLTSLNDSSGSID</sequence>
<evidence type="ECO:0000256" key="3">
    <source>
        <dbReference type="ARBA" id="ARBA00022692"/>
    </source>
</evidence>
<comment type="similarity">
    <text evidence="2">Belongs to the TMEM86 family.</text>
</comment>
<dbReference type="RefSeq" id="WP_163607998.1">
    <property type="nucleotide sequence ID" value="NZ_JAABOO010000003.1"/>
</dbReference>
<evidence type="ECO:0000256" key="2">
    <source>
        <dbReference type="ARBA" id="ARBA00007375"/>
    </source>
</evidence>
<feature type="transmembrane region" description="Helical" evidence="6">
    <location>
        <begin position="204"/>
        <end position="222"/>
    </location>
</feature>
<feature type="transmembrane region" description="Helical" evidence="6">
    <location>
        <begin position="60"/>
        <end position="80"/>
    </location>
</feature>
<gene>
    <name evidence="7" type="ORF">GWK08_14775</name>
</gene>
<dbReference type="GO" id="GO:0016787">
    <property type="term" value="F:hydrolase activity"/>
    <property type="evidence" value="ECO:0007669"/>
    <property type="project" value="TreeGrafter"/>
</dbReference>
<dbReference type="PANTHER" id="PTHR31885">
    <property type="entry name" value="GH04784P"/>
    <property type="match status" value="1"/>
</dbReference>
<protein>
    <submittedName>
        <fullName evidence="7">Lysoplasmalogenase</fullName>
    </submittedName>
</protein>
<comment type="subcellular location">
    <subcellularLocation>
        <location evidence="1">Membrane</location>
        <topology evidence="1">Multi-pass membrane protein</topology>
    </subcellularLocation>
</comment>
<feature type="transmembrane region" description="Helical" evidence="6">
    <location>
        <begin position="86"/>
        <end position="105"/>
    </location>
</feature>
<organism evidence="7 8">
    <name type="scientific">Leptobacterium flavescens</name>
    <dbReference type="NCBI Taxonomy" id="472055"/>
    <lineage>
        <taxon>Bacteria</taxon>
        <taxon>Pseudomonadati</taxon>
        <taxon>Bacteroidota</taxon>
        <taxon>Flavobacteriia</taxon>
        <taxon>Flavobacteriales</taxon>
        <taxon>Flavobacteriaceae</taxon>
        <taxon>Leptobacterium</taxon>
    </lineage>
</organism>
<evidence type="ECO:0000313" key="7">
    <source>
        <dbReference type="EMBL" id="NER14718.1"/>
    </source>
</evidence>
<keyword evidence="3 6" id="KW-0812">Transmembrane</keyword>
<reference evidence="7 8" key="1">
    <citation type="submission" date="2020-01" db="EMBL/GenBank/DDBJ databases">
        <title>Leptobacterium flavescens.</title>
        <authorList>
            <person name="Wang G."/>
        </authorList>
    </citation>
    <scope>NUCLEOTIDE SEQUENCE [LARGE SCALE GENOMIC DNA]</scope>
    <source>
        <strain evidence="7 8">KCTC 22160</strain>
    </source>
</reference>
<comment type="caution">
    <text evidence="7">The sequence shown here is derived from an EMBL/GenBank/DDBJ whole genome shotgun (WGS) entry which is preliminary data.</text>
</comment>
<evidence type="ECO:0000313" key="8">
    <source>
        <dbReference type="Proteomes" id="UP000468581"/>
    </source>
</evidence>
<dbReference type="PANTHER" id="PTHR31885:SF6">
    <property type="entry name" value="GH04784P"/>
    <property type="match status" value="1"/>
</dbReference>
<feature type="transmembrane region" description="Helical" evidence="6">
    <location>
        <begin position="117"/>
        <end position="136"/>
    </location>
</feature>
<feature type="transmembrane region" description="Helical" evidence="6">
    <location>
        <begin position="12"/>
        <end position="30"/>
    </location>
</feature>
<evidence type="ECO:0000256" key="4">
    <source>
        <dbReference type="ARBA" id="ARBA00022989"/>
    </source>
</evidence>
<accession>A0A6P0URW3</accession>
<evidence type="ECO:0000256" key="6">
    <source>
        <dbReference type="SAM" id="Phobius"/>
    </source>
</evidence>
<keyword evidence="5 6" id="KW-0472">Membrane</keyword>
<dbReference type="EMBL" id="JAABOO010000003">
    <property type="protein sequence ID" value="NER14718.1"/>
    <property type="molecule type" value="Genomic_DNA"/>
</dbReference>
<name>A0A6P0URW3_9FLAO</name>
<dbReference type="GO" id="GO:0016020">
    <property type="term" value="C:membrane"/>
    <property type="evidence" value="ECO:0007669"/>
    <property type="project" value="UniProtKB-SubCell"/>
</dbReference>
<evidence type="ECO:0000256" key="1">
    <source>
        <dbReference type="ARBA" id="ARBA00004141"/>
    </source>
</evidence>
<feature type="transmembrane region" description="Helical" evidence="6">
    <location>
        <begin position="172"/>
        <end position="192"/>
    </location>
</feature>
<proteinExistence type="inferred from homology"/>
<dbReference type="Proteomes" id="UP000468581">
    <property type="component" value="Unassembled WGS sequence"/>
</dbReference>
<dbReference type="AlphaFoldDB" id="A0A6P0URW3"/>
<evidence type="ECO:0000256" key="5">
    <source>
        <dbReference type="ARBA" id="ARBA00023136"/>
    </source>
</evidence>
<feature type="transmembrane region" description="Helical" evidence="6">
    <location>
        <begin position="142"/>
        <end position="160"/>
    </location>
</feature>